<feature type="binding site" evidence="9">
    <location>
        <position position="233"/>
    </location>
    <ligand>
        <name>S-adenosyl-L-methionine</name>
        <dbReference type="ChEBI" id="CHEBI:59789"/>
    </ligand>
</feature>
<gene>
    <name evidence="11" type="primary">trm8</name>
    <name evidence="9" type="synonym">TRM8</name>
    <name evidence="11" type="ORF">CLCR_02001</name>
</gene>
<dbReference type="InterPro" id="IPR025763">
    <property type="entry name" value="Trm8_euk"/>
</dbReference>
<dbReference type="STRING" id="86049.A0A1C1CD57"/>
<evidence type="ECO:0000256" key="6">
    <source>
        <dbReference type="ARBA" id="ARBA00022694"/>
    </source>
</evidence>
<keyword evidence="3 9" id="KW-0489">Methyltransferase</keyword>
<evidence type="ECO:0000256" key="7">
    <source>
        <dbReference type="ARBA" id="ARBA00022884"/>
    </source>
</evidence>
<proteinExistence type="inferred from homology"/>
<dbReference type="AlphaFoldDB" id="A0A1C1CD57"/>
<evidence type="ECO:0000256" key="2">
    <source>
        <dbReference type="ARBA" id="ARBA00022555"/>
    </source>
</evidence>
<keyword evidence="8 9" id="KW-0539">Nucleus</keyword>
<comment type="caution">
    <text evidence="11">The sequence shown here is derived from an EMBL/GenBank/DDBJ whole genome shotgun (WGS) entry which is preliminary data.</text>
</comment>
<dbReference type="GO" id="GO:0008176">
    <property type="term" value="F:tRNA (guanine(46)-N7)-methyltransferase activity"/>
    <property type="evidence" value="ECO:0007669"/>
    <property type="project" value="UniProtKB-UniRule"/>
</dbReference>
<accession>A0A1C1CD57</accession>
<dbReference type="HAMAP" id="MF_03055">
    <property type="entry name" value="tRNA_methyltr_TrmB_euk"/>
    <property type="match status" value="1"/>
</dbReference>
<dbReference type="GO" id="GO:0005634">
    <property type="term" value="C:nucleus"/>
    <property type="evidence" value="ECO:0007669"/>
    <property type="project" value="UniProtKB-SubCell"/>
</dbReference>
<dbReference type="GO" id="GO:0000049">
    <property type="term" value="F:tRNA binding"/>
    <property type="evidence" value="ECO:0007669"/>
    <property type="project" value="UniProtKB-UniRule"/>
</dbReference>
<feature type="binding site" evidence="9">
    <location>
        <begin position="213"/>
        <end position="214"/>
    </location>
    <ligand>
        <name>S-adenosyl-L-methionine</name>
        <dbReference type="ChEBI" id="CHEBI:59789"/>
    </ligand>
</feature>
<dbReference type="GO" id="GO:0106143">
    <property type="term" value="C:tRNA (m7G46) methyltransferase complex"/>
    <property type="evidence" value="ECO:0007669"/>
    <property type="project" value="EnsemblFungi"/>
</dbReference>
<evidence type="ECO:0000256" key="4">
    <source>
        <dbReference type="ARBA" id="ARBA00022679"/>
    </source>
</evidence>
<dbReference type="Gene3D" id="3.40.50.150">
    <property type="entry name" value="Vaccinia Virus protein VP39"/>
    <property type="match status" value="1"/>
</dbReference>
<keyword evidence="6 9" id="KW-0819">tRNA processing</keyword>
<dbReference type="Proteomes" id="UP000094526">
    <property type="component" value="Unassembled WGS sequence"/>
</dbReference>
<comment type="similarity">
    <text evidence="9">Belongs to the class I-like SAM-binding methyltransferase superfamily. TrmB family.</text>
</comment>
<feature type="binding site" evidence="9">
    <location>
        <begin position="167"/>
        <end position="168"/>
    </location>
    <ligand>
        <name>S-adenosyl-L-methionine</name>
        <dbReference type="ChEBI" id="CHEBI:59789"/>
    </ligand>
</feature>
<comment type="subcellular location">
    <subcellularLocation>
        <location evidence="9">Nucleus</location>
    </subcellularLocation>
</comment>
<dbReference type="InterPro" id="IPR003358">
    <property type="entry name" value="tRNA_(Gua-N-7)_MeTrfase_Trmb"/>
</dbReference>
<comment type="pathway">
    <text evidence="9">tRNA modification; N(7)-methylguanine-tRNA biosynthesis.</text>
</comment>
<comment type="catalytic activity">
    <reaction evidence="1 9">
        <text>guanosine(46) in tRNA + S-adenosyl-L-methionine = N(7)-methylguanosine(46) in tRNA + S-adenosyl-L-homocysteine</text>
        <dbReference type="Rhea" id="RHEA:42708"/>
        <dbReference type="Rhea" id="RHEA-COMP:10188"/>
        <dbReference type="Rhea" id="RHEA-COMP:10189"/>
        <dbReference type="ChEBI" id="CHEBI:57856"/>
        <dbReference type="ChEBI" id="CHEBI:59789"/>
        <dbReference type="ChEBI" id="CHEBI:74269"/>
        <dbReference type="ChEBI" id="CHEBI:74480"/>
        <dbReference type="EC" id="2.1.1.33"/>
    </reaction>
</comment>
<feature type="region of interest" description="Disordered" evidence="10">
    <location>
        <begin position="1"/>
        <end position="33"/>
    </location>
</feature>
<dbReference type="Pfam" id="PF02390">
    <property type="entry name" value="Methyltransf_4"/>
    <property type="match status" value="1"/>
</dbReference>
<comment type="function">
    <text evidence="9">Catalyzes the formation of N(7)-methylguanine at position 46 (m7G46) in tRNA.</text>
</comment>
<keyword evidence="2 9" id="KW-0820">tRNA-binding</keyword>
<keyword evidence="4 9" id="KW-0808">Transferase</keyword>
<sequence length="345" mass="37984">MVGPPNKRQKREEYKKTQGGFKAGGADGRAASEQQIKLPKKKFYRQRAHANPFSDHALAYGRVLSMAAAGTNANTALDIKSPASPADMDWTSHYPAFVSTPSQSRTADSGGTTPPASMTRRVEIADIGCGFGGLLVALAPLFPETLMLGLENSPFSPVSTDFVSGMELRIQVTNYVIDRIAALRAQNLQQSAPAAAAAAAAGLYQNISVLRTNSMKFLPNHFTRAQLAKIFLCFPDPHFKQRKHKARIVSAQLNAEYAYVTRPGGLVYTITDVEELHQWMTKHFDGDEAGDARELWERLSPEELDVDPCVKIMSEETEESKKVTRNGGKKFIAVFRRKNDPEWPG</sequence>
<dbReference type="VEuPathDB" id="FungiDB:G647_01196"/>
<evidence type="ECO:0000256" key="3">
    <source>
        <dbReference type="ARBA" id="ARBA00022603"/>
    </source>
</evidence>
<evidence type="ECO:0000313" key="11">
    <source>
        <dbReference type="EMBL" id="OCT46464.1"/>
    </source>
</evidence>
<dbReference type="PANTHER" id="PTHR23417">
    <property type="entry name" value="3-DEOXY-D-MANNO-OCTULOSONIC-ACID TRANSFERASE/TRNA GUANINE-N 7 - -METHYLTRANSFERASE"/>
    <property type="match status" value="1"/>
</dbReference>
<name>A0A1C1CD57_9EURO</name>
<dbReference type="EC" id="2.1.1.33" evidence="9"/>
<dbReference type="UniPathway" id="UPA00989"/>
<evidence type="ECO:0000256" key="8">
    <source>
        <dbReference type="ARBA" id="ARBA00023242"/>
    </source>
</evidence>
<dbReference type="NCBIfam" id="TIGR00091">
    <property type="entry name" value="tRNA (guanosine(46)-N7)-methyltransferase TrmB"/>
    <property type="match status" value="1"/>
</dbReference>
<dbReference type="EMBL" id="LGRB01000015">
    <property type="protein sequence ID" value="OCT46464.1"/>
    <property type="molecule type" value="Genomic_DNA"/>
</dbReference>
<keyword evidence="7 9" id="KW-0694">RNA-binding</keyword>
<evidence type="ECO:0000313" key="12">
    <source>
        <dbReference type="Proteomes" id="UP000094526"/>
    </source>
</evidence>
<evidence type="ECO:0000256" key="9">
    <source>
        <dbReference type="HAMAP-Rule" id="MF_03055"/>
    </source>
</evidence>
<feature type="binding site" evidence="9">
    <location>
        <begin position="317"/>
        <end position="319"/>
    </location>
    <ligand>
        <name>S-adenosyl-L-methionine</name>
        <dbReference type="ChEBI" id="CHEBI:59789"/>
    </ligand>
</feature>
<evidence type="ECO:0000256" key="5">
    <source>
        <dbReference type="ARBA" id="ARBA00022691"/>
    </source>
</evidence>
<protein>
    <recommendedName>
        <fullName evidence="9">tRNA (guanine-N(7)-)-methyltransferase</fullName>
        <ecNumber evidence="9">2.1.1.33</ecNumber>
    </recommendedName>
    <alternativeName>
        <fullName evidence="9">Transfer RNA methyltransferase 8</fullName>
    </alternativeName>
    <alternativeName>
        <fullName evidence="9">tRNA (guanine(46)-N(7))-methyltransferase</fullName>
    </alternativeName>
    <alternativeName>
        <fullName evidence="9">tRNA(m7G46)-methyltransferase</fullName>
    </alternativeName>
</protein>
<dbReference type="VEuPathDB" id="FungiDB:CLCR_02001"/>
<dbReference type="OrthoDB" id="47276at2759"/>
<evidence type="ECO:0000256" key="1">
    <source>
        <dbReference type="ARBA" id="ARBA00000142"/>
    </source>
</evidence>
<feature type="binding site" evidence="9">
    <location>
        <position position="128"/>
    </location>
    <ligand>
        <name>S-adenosyl-L-methionine</name>
        <dbReference type="ChEBI" id="CHEBI:59789"/>
    </ligand>
</feature>
<organism evidence="11 12">
    <name type="scientific">Cladophialophora carrionii</name>
    <dbReference type="NCBI Taxonomy" id="86049"/>
    <lineage>
        <taxon>Eukaryota</taxon>
        <taxon>Fungi</taxon>
        <taxon>Dikarya</taxon>
        <taxon>Ascomycota</taxon>
        <taxon>Pezizomycotina</taxon>
        <taxon>Eurotiomycetes</taxon>
        <taxon>Chaetothyriomycetidae</taxon>
        <taxon>Chaetothyriales</taxon>
        <taxon>Herpotrichiellaceae</taxon>
        <taxon>Cladophialophora</taxon>
    </lineage>
</organism>
<keyword evidence="5 9" id="KW-0949">S-adenosyl-L-methionine</keyword>
<dbReference type="PANTHER" id="PTHR23417:SF16">
    <property type="entry name" value="TRNA (GUANINE-N(7)-)-METHYLTRANSFERASE"/>
    <property type="match status" value="1"/>
</dbReference>
<keyword evidence="12" id="KW-1185">Reference proteome</keyword>
<comment type="subunit">
    <text evidence="9">Forms a complex with TRM82.</text>
</comment>
<evidence type="ECO:0000256" key="10">
    <source>
        <dbReference type="SAM" id="MobiDB-lite"/>
    </source>
</evidence>
<dbReference type="PROSITE" id="PS51625">
    <property type="entry name" value="SAM_MT_TRMB"/>
    <property type="match status" value="1"/>
</dbReference>
<feature type="active site" evidence="9">
    <location>
        <position position="236"/>
    </location>
</feature>
<dbReference type="InterPro" id="IPR029063">
    <property type="entry name" value="SAM-dependent_MTases_sf"/>
</dbReference>
<dbReference type="SUPFAM" id="SSF53335">
    <property type="entry name" value="S-adenosyl-L-methionine-dependent methyltransferases"/>
    <property type="match status" value="1"/>
</dbReference>
<reference evidence="12" key="1">
    <citation type="submission" date="2015-07" db="EMBL/GenBank/DDBJ databases">
        <authorList>
            <person name="Teixeira M.M."/>
            <person name="Souza R.C."/>
            <person name="Almeida L.G."/>
            <person name="Vicente V.A."/>
            <person name="de Hoog S."/>
            <person name="Bocca A.L."/>
            <person name="de Almeida S.R."/>
            <person name="Vasconcelos A.T."/>
            <person name="Felipe M.S."/>
        </authorList>
    </citation>
    <scope>NUCLEOTIDE SEQUENCE [LARGE SCALE GENOMIC DNA]</scope>
    <source>
        <strain evidence="12">KSF</strain>
    </source>
</reference>